<evidence type="ECO:0000313" key="1">
    <source>
        <dbReference type="EMBL" id="REK90809.1"/>
    </source>
</evidence>
<protein>
    <submittedName>
        <fullName evidence="1">Uncharacterized protein</fullName>
    </submittedName>
</protein>
<dbReference type="Proteomes" id="UP000262477">
    <property type="component" value="Unassembled WGS sequence"/>
</dbReference>
<dbReference type="RefSeq" id="WP_128505034.1">
    <property type="nucleotide sequence ID" value="NZ_QUAC01000055.1"/>
</dbReference>
<dbReference type="EMBL" id="QUAC01000055">
    <property type="protein sequence ID" value="REK90809.1"/>
    <property type="molecule type" value="Genomic_DNA"/>
</dbReference>
<dbReference type="OrthoDB" id="4243060at2"/>
<proteinExistence type="predicted"/>
<dbReference type="AlphaFoldDB" id="A0A371Q819"/>
<evidence type="ECO:0000313" key="2">
    <source>
        <dbReference type="Proteomes" id="UP000262477"/>
    </source>
</evidence>
<sequence>MTESTETERAPGAKLDELRSALDVLAMGPRHQWTDVRQVAGTLAPLVWDELKARGLWDKLPEHDHAAMYWALADGHNVATAPAPDPLRLARLISEVAHFAEECEHPWSRRRWPEAKPGRSADGTEAVALQRQFTALSPGWMTEILRRMEPPREPADWERDQRRAERPPLSVALATATDAMKRYESPPAPVSYDDRSSETSAAVVGRFTRFPEEWRVEILRRMAAGGSPLHLIAEGAMSINILHSEFRVSLAWCARPLPAHP</sequence>
<name>A0A371Q819_STRIH</name>
<gene>
    <name evidence="1" type="ORF">DY245_08155</name>
</gene>
<reference evidence="1 2" key="1">
    <citation type="submission" date="2018-08" db="EMBL/GenBank/DDBJ databases">
        <title>Streptomyces NEAU-D10 sp. nov., a novel Actinomycete isolated from soil.</title>
        <authorList>
            <person name="Jin L."/>
        </authorList>
    </citation>
    <scope>NUCLEOTIDE SEQUENCE [LARGE SCALE GENOMIC DNA]</scope>
    <source>
        <strain evidence="1 2">NEAU-D10</strain>
    </source>
</reference>
<organism evidence="1 2">
    <name type="scientific">Streptomyces inhibens</name>
    <dbReference type="NCBI Taxonomy" id="2293571"/>
    <lineage>
        <taxon>Bacteria</taxon>
        <taxon>Bacillati</taxon>
        <taxon>Actinomycetota</taxon>
        <taxon>Actinomycetes</taxon>
        <taxon>Kitasatosporales</taxon>
        <taxon>Streptomycetaceae</taxon>
        <taxon>Streptomyces</taxon>
    </lineage>
</organism>
<keyword evidence="2" id="KW-1185">Reference proteome</keyword>
<accession>A0A371Q819</accession>
<comment type="caution">
    <text evidence="1">The sequence shown here is derived from an EMBL/GenBank/DDBJ whole genome shotgun (WGS) entry which is preliminary data.</text>
</comment>